<evidence type="ECO:0000256" key="1">
    <source>
        <dbReference type="ARBA" id="ARBA00008779"/>
    </source>
</evidence>
<keyword evidence="5" id="KW-1185">Reference proteome</keyword>
<dbReference type="CDD" id="cd16026">
    <property type="entry name" value="GALNS_like"/>
    <property type="match status" value="1"/>
</dbReference>
<dbReference type="GO" id="GO:0004065">
    <property type="term" value="F:arylsulfatase activity"/>
    <property type="evidence" value="ECO:0007669"/>
    <property type="project" value="TreeGrafter"/>
</dbReference>
<dbReference type="Gene3D" id="3.30.1120.10">
    <property type="match status" value="1"/>
</dbReference>
<accession>A0A562Y910</accession>
<evidence type="ECO:0000256" key="2">
    <source>
        <dbReference type="ARBA" id="ARBA00022801"/>
    </source>
</evidence>
<comment type="caution">
    <text evidence="4">The sequence shown here is derived from an EMBL/GenBank/DDBJ whole genome shotgun (WGS) entry which is preliminary data.</text>
</comment>
<dbReference type="PROSITE" id="PS51257">
    <property type="entry name" value="PROKAR_LIPOPROTEIN"/>
    <property type="match status" value="1"/>
</dbReference>
<feature type="domain" description="Sulfatase N-terminal" evidence="3">
    <location>
        <begin position="34"/>
        <end position="353"/>
    </location>
</feature>
<dbReference type="PANTHER" id="PTHR42693">
    <property type="entry name" value="ARYLSULFATASE FAMILY MEMBER"/>
    <property type="match status" value="1"/>
</dbReference>
<sequence>MLFKRIFALLIITNLLFSCNSKKSNKDSQTSKKPNFVLVFIDDMGFGDIGCYGATGFETPNLDAMANKGMRFTNFYAAQPVCSASRAGLLTGCYPNRIGFSGALFPHHEIGLNPEEFTMAEMFKEQGYATACFGKWHLGWQKEFLPLQHGFDEYFGLPYSNDMWPHSNVTGHELPKDQGRGNMPSLPLIDGNEVIDTISSLKDQDKLTTHYTEKAVNFINRNANKPFFLYVPHTMGHIPLGVSHKFRGKSEQGLYGDVMMEIDWSVGEINKALEKNDIADNTIVIFTSDNGPWLNFGNHAGSSGGLREGKTTSWEGGQRVPFIINWPNNIPEGTVCSKLASTIDLLPAFVSITDGKLSNNKIDGIDISSLFKGDFGSNPRETMLYYFGKNHLNGVRKGNWKLVLPHTWASYDTKPGNDGHGGKRVKTTIEEPELYNMMRDPGEQYNVYEYYPEKVHELMEVVEQARKELGDLNVGIKKGTGNREIGRLKS</sequence>
<dbReference type="EMBL" id="SMZJ02000015">
    <property type="protein sequence ID" value="TWO30904.1"/>
    <property type="molecule type" value="Genomic_DNA"/>
</dbReference>
<reference evidence="4 5" key="1">
    <citation type="submission" date="2019-07" db="EMBL/GenBank/DDBJ databases">
        <title>Seonamhaeicola sp. W255 draft genome.</title>
        <authorList>
            <person name="Zhang X.-Y."/>
            <person name="Zhang R."/>
            <person name="Zhong Y.-L."/>
            <person name="Du Z.-J."/>
        </authorList>
    </citation>
    <scope>NUCLEOTIDE SEQUENCE [LARGE SCALE GENOMIC DNA]</scope>
    <source>
        <strain evidence="4 5">W255</strain>
    </source>
</reference>
<protein>
    <submittedName>
        <fullName evidence="4">Sulfatase</fullName>
    </submittedName>
</protein>
<dbReference type="Proteomes" id="UP000295814">
    <property type="component" value="Unassembled WGS sequence"/>
</dbReference>
<dbReference type="InterPro" id="IPR050738">
    <property type="entry name" value="Sulfatase"/>
</dbReference>
<dbReference type="Pfam" id="PF14707">
    <property type="entry name" value="Sulfatase_C"/>
    <property type="match status" value="1"/>
</dbReference>
<dbReference type="InterPro" id="IPR000917">
    <property type="entry name" value="Sulfatase_N"/>
</dbReference>
<dbReference type="Gene3D" id="3.40.720.10">
    <property type="entry name" value="Alkaline Phosphatase, subunit A"/>
    <property type="match status" value="1"/>
</dbReference>
<proteinExistence type="inferred from homology"/>
<dbReference type="OrthoDB" id="9766107at2"/>
<evidence type="ECO:0000313" key="4">
    <source>
        <dbReference type="EMBL" id="TWO30904.1"/>
    </source>
</evidence>
<organism evidence="4 5">
    <name type="scientific">Seonamhaeicola sediminis</name>
    <dbReference type="NCBI Taxonomy" id="2528206"/>
    <lineage>
        <taxon>Bacteria</taxon>
        <taxon>Pseudomonadati</taxon>
        <taxon>Bacteroidota</taxon>
        <taxon>Flavobacteriia</taxon>
        <taxon>Flavobacteriales</taxon>
        <taxon>Flavobacteriaceae</taxon>
    </lineage>
</organism>
<dbReference type="SUPFAM" id="SSF53649">
    <property type="entry name" value="Alkaline phosphatase-like"/>
    <property type="match status" value="1"/>
</dbReference>
<keyword evidence="2" id="KW-0378">Hydrolase</keyword>
<name>A0A562Y910_9FLAO</name>
<dbReference type="InterPro" id="IPR017850">
    <property type="entry name" value="Alkaline_phosphatase_core_sf"/>
</dbReference>
<dbReference type="PANTHER" id="PTHR42693:SF53">
    <property type="entry name" value="ENDO-4-O-SULFATASE"/>
    <property type="match status" value="1"/>
</dbReference>
<evidence type="ECO:0000259" key="3">
    <source>
        <dbReference type="Pfam" id="PF00884"/>
    </source>
</evidence>
<evidence type="ECO:0000313" key="5">
    <source>
        <dbReference type="Proteomes" id="UP000295814"/>
    </source>
</evidence>
<gene>
    <name evidence="4" type="ORF">E1J38_014440</name>
</gene>
<dbReference type="AlphaFoldDB" id="A0A562Y910"/>
<dbReference type="Pfam" id="PF00884">
    <property type="entry name" value="Sulfatase"/>
    <property type="match status" value="1"/>
</dbReference>
<comment type="similarity">
    <text evidence="1">Belongs to the sulfatase family.</text>
</comment>